<evidence type="ECO:0000256" key="1">
    <source>
        <dbReference type="SAM" id="SignalP"/>
    </source>
</evidence>
<keyword evidence="3" id="KW-1185">Reference proteome</keyword>
<proteinExistence type="predicted"/>
<feature type="signal peptide" evidence="1">
    <location>
        <begin position="1"/>
        <end position="27"/>
    </location>
</feature>
<sequence length="163" mass="18988">MMLTKNKWLPFMLLPLLALFTSCQDYLYEEEQAIPEAIWTYADALQFTLPISDTTVAYNLYLEIKHRQDYEFENVYSLLKVKMPDGELNERQVSLELASPKGKWEGECQGEFCQRRLIFMPNIKFNQLGNYKIEFQQYSRQDSLPGIASLKLLLETAKAAPES</sequence>
<feature type="chain" id="PRO_5003604807" evidence="1">
    <location>
        <begin position="28"/>
        <end position="163"/>
    </location>
</feature>
<dbReference type="PROSITE" id="PS51257">
    <property type="entry name" value="PROKAR_LIPOPROTEIN"/>
    <property type="match status" value="1"/>
</dbReference>
<evidence type="ECO:0000313" key="3">
    <source>
        <dbReference type="Proteomes" id="UP000007519"/>
    </source>
</evidence>
<gene>
    <name evidence="2" type="primary">gldH</name>
    <name evidence="2" type="ordered locus">SGRA_2230</name>
</gene>
<dbReference type="NCBIfam" id="TIGR03511">
    <property type="entry name" value="GldH_lipo"/>
    <property type="match status" value="1"/>
</dbReference>
<dbReference type="KEGG" id="sgn:SGRA_2230"/>
<dbReference type="RefSeq" id="WP_015692574.1">
    <property type="nucleotide sequence ID" value="NC_016940.1"/>
</dbReference>
<dbReference type="AlphaFoldDB" id="H6L3L1"/>
<accession>H6L3L1</accession>
<dbReference type="Pfam" id="PF14109">
    <property type="entry name" value="GldH_lipo"/>
    <property type="match status" value="1"/>
</dbReference>
<evidence type="ECO:0000313" key="2">
    <source>
        <dbReference type="EMBL" id="AFC24959.1"/>
    </source>
</evidence>
<name>H6L3L1_SAPGL</name>
<protein>
    <submittedName>
        <fullName evidence="2">Gliding motility protein GldH</fullName>
    </submittedName>
</protein>
<reference evidence="2 3" key="1">
    <citation type="journal article" date="2012" name="Stand. Genomic Sci.">
        <title>Complete genome sequencing and analysis of Saprospira grandis str. Lewin, a predatory marine bacterium.</title>
        <authorList>
            <person name="Saw J.H."/>
            <person name="Yuryev A."/>
            <person name="Kanbe M."/>
            <person name="Hou S."/>
            <person name="Young A.G."/>
            <person name="Aizawa S."/>
            <person name="Alam M."/>
        </authorList>
    </citation>
    <scope>NUCLEOTIDE SEQUENCE [LARGE SCALE GENOMIC DNA]</scope>
    <source>
        <strain evidence="2 3">Lewin</strain>
    </source>
</reference>
<keyword evidence="1" id="KW-0732">Signal</keyword>
<dbReference type="eggNOG" id="ENOG50313I2">
    <property type="taxonomic scope" value="Bacteria"/>
</dbReference>
<dbReference type="Proteomes" id="UP000007519">
    <property type="component" value="Chromosome"/>
</dbReference>
<dbReference type="InterPro" id="IPR020018">
    <property type="entry name" value="Motility-assoc_lipoprot_GldH"/>
</dbReference>
<organism evidence="2 3">
    <name type="scientific">Saprospira grandis (strain Lewin)</name>
    <dbReference type="NCBI Taxonomy" id="984262"/>
    <lineage>
        <taxon>Bacteria</taxon>
        <taxon>Pseudomonadati</taxon>
        <taxon>Bacteroidota</taxon>
        <taxon>Saprospiria</taxon>
        <taxon>Saprospirales</taxon>
        <taxon>Saprospiraceae</taxon>
        <taxon>Saprospira</taxon>
    </lineage>
</organism>
<dbReference type="STRING" id="984262.SGRA_2230"/>
<dbReference type="HOGENOM" id="CLU_109250_0_1_10"/>
<dbReference type="EMBL" id="CP002831">
    <property type="protein sequence ID" value="AFC24959.1"/>
    <property type="molecule type" value="Genomic_DNA"/>
</dbReference>